<reference evidence="1 2" key="1">
    <citation type="submission" date="2019-02" db="EMBL/GenBank/DDBJ databases">
        <title>Deep-cultivation of Planctomycetes and their phenomic and genomic characterization uncovers novel biology.</title>
        <authorList>
            <person name="Wiegand S."/>
            <person name="Jogler M."/>
            <person name="Boedeker C."/>
            <person name="Pinto D."/>
            <person name="Vollmers J."/>
            <person name="Rivas-Marin E."/>
            <person name="Kohn T."/>
            <person name="Peeters S.H."/>
            <person name="Heuer A."/>
            <person name="Rast P."/>
            <person name="Oberbeckmann S."/>
            <person name="Bunk B."/>
            <person name="Jeske O."/>
            <person name="Meyerdierks A."/>
            <person name="Storesund J.E."/>
            <person name="Kallscheuer N."/>
            <person name="Luecker S."/>
            <person name="Lage O.M."/>
            <person name="Pohl T."/>
            <person name="Merkel B.J."/>
            <person name="Hornburger P."/>
            <person name="Mueller R.-W."/>
            <person name="Bruemmer F."/>
            <person name="Labrenz M."/>
            <person name="Spormann A.M."/>
            <person name="Op den Camp H."/>
            <person name="Overmann J."/>
            <person name="Amann R."/>
            <person name="Jetten M.S.M."/>
            <person name="Mascher T."/>
            <person name="Medema M.H."/>
            <person name="Devos D.P."/>
            <person name="Kaster A.-K."/>
            <person name="Ovreas L."/>
            <person name="Rohde M."/>
            <person name="Galperin M.Y."/>
            <person name="Jogler C."/>
        </authorList>
    </citation>
    <scope>NUCLEOTIDE SEQUENCE [LARGE SCALE GENOMIC DNA]</scope>
    <source>
        <strain evidence="1 2">Mal48</strain>
    </source>
</reference>
<dbReference type="PANTHER" id="PTHR43737">
    <property type="entry name" value="BLL7424 PROTEIN"/>
    <property type="match status" value="1"/>
</dbReference>
<accession>A0A517QUM7</accession>
<dbReference type="KEGG" id="tpol:Mal48_46010"/>
<keyword evidence="2" id="KW-1185">Reference proteome</keyword>
<dbReference type="PROSITE" id="PS51318">
    <property type="entry name" value="TAT"/>
    <property type="match status" value="1"/>
</dbReference>
<evidence type="ECO:0008006" key="3">
    <source>
        <dbReference type="Google" id="ProtNLM"/>
    </source>
</evidence>
<organism evidence="1 2">
    <name type="scientific">Thalassoglobus polymorphus</name>
    <dbReference type="NCBI Taxonomy" id="2527994"/>
    <lineage>
        <taxon>Bacteria</taxon>
        <taxon>Pseudomonadati</taxon>
        <taxon>Planctomycetota</taxon>
        <taxon>Planctomycetia</taxon>
        <taxon>Planctomycetales</taxon>
        <taxon>Planctomycetaceae</taxon>
        <taxon>Thalassoglobus</taxon>
    </lineage>
</organism>
<dbReference type="Pfam" id="PF07394">
    <property type="entry name" value="DUF1501"/>
    <property type="match status" value="1"/>
</dbReference>
<evidence type="ECO:0000313" key="2">
    <source>
        <dbReference type="Proteomes" id="UP000315724"/>
    </source>
</evidence>
<dbReference type="EMBL" id="CP036267">
    <property type="protein sequence ID" value="QDT35325.1"/>
    <property type="molecule type" value="Genomic_DNA"/>
</dbReference>
<dbReference type="PANTHER" id="PTHR43737:SF1">
    <property type="entry name" value="DUF1501 DOMAIN-CONTAINING PROTEIN"/>
    <property type="match status" value="1"/>
</dbReference>
<dbReference type="OrthoDB" id="9779968at2"/>
<dbReference type="InterPro" id="IPR010869">
    <property type="entry name" value="DUF1501"/>
</dbReference>
<dbReference type="AlphaFoldDB" id="A0A517QUM7"/>
<protein>
    <recommendedName>
        <fullName evidence="3">DUF1501 domain-containing protein</fullName>
    </recommendedName>
</protein>
<proteinExistence type="predicted"/>
<sequence length="426" mass="46548">MATSLHESIALTRNRLSRRRFLHHVSAAGVATGMLGFRDMISLQAEELRRQGKSMILLWMAGGPSQMETFDPKPKHANGGETRVISTSIPGVQISEHWPSMAKMMNEVSLIRSMTNKEGNHQRATYQMHTGYIPSGSVKHPGIGSCIAQQLADPETDLPSVVSIGQTQGAGFLGVDYEPFNVNSPGEMPLNLATSKTDQRFSRRLGLLGKLDGEFAARGAQAEVRSHQQLYNKASKLVLSPRTETFDLSKESEELTRAYGDSDFGRSCLLARRLVESGVTFVEIRSNGWDTHQDNFTAVANKANEVDPAAATLLQDLKDRGMLDDTLVVWTGEFGRSPRVNARGGRDHFPVAFNSWMAGSGVKRGQVIGSTSKDGTSIEDRPVPVADFLQSVCHSLNVDADHENISPLGRPMKVVDGGELVDELFT</sequence>
<evidence type="ECO:0000313" key="1">
    <source>
        <dbReference type="EMBL" id="QDT35325.1"/>
    </source>
</evidence>
<dbReference type="Proteomes" id="UP000315724">
    <property type="component" value="Chromosome"/>
</dbReference>
<dbReference type="Gene3D" id="3.40.720.10">
    <property type="entry name" value="Alkaline Phosphatase, subunit A"/>
    <property type="match status" value="1"/>
</dbReference>
<name>A0A517QUM7_9PLAN</name>
<dbReference type="InterPro" id="IPR017850">
    <property type="entry name" value="Alkaline_phosphatase_core_sf"/>
</dbReference>
<dbReference type="InterPro" id="IPR006311">
    <property type="entry name" value="TAT_signal"/>
</dbReference>
<dbReference type="SUPFAM" id="SSF53649">
    <property type="entry name" value="Alkaline phosphatase-like"/>
    <property type="match status" value="1"/>
</dbReference>
<gene>
    <name evidence="1" type="ORF">Mal48_46010</name>
</gene>
<dbReference type="RefSeq" id="WP_145204719.1">
    <property type="nucleotide sequence ID" value="NZ_CP036267.1"/>
</dbReference>